<gene>
    <name evidence="3" type="ORF">GGR38_002428</name>
</gene>
<organism evidence="3 4">
    <name type="scientific">Novosphingobium sediminicola</name>
    <dbReference type="NCBI Taxonomy" id="563162"/>
    <lineage>
        <taxon>Bacteria</taxon>
        <taxon>Pseudomonadati</taxon>
        <taxon>Pseudomonadota</taxon>
        <taxon>Alphaproteobacteria</taxon>
        <taxon>Sphingomonadales</taxon>
        <taxon>Sphingomonadaceae</taxon>
        <taxon>Novosphingobium</taxon>
    </lineage>
</organism>
<feature type="transmembrane region" description="Helical" evidence="1">
    <location>
        <begin position="179"/>
        <end position="197"/>
    </location>
</feature>
<dbReference type="PANTHER" id="PTHR43646">
    <property type="entry name" value="GLYCOSYLTRANSFERASE"/>
    <property type="match status" value="1"/>
</dbReference>
<feature type="transmembrane region" description="Helical" evidence="1">
    <location>
        <begin position="341"/>
        <end position="363"/>
    </location>
</feature>
<keyword evidence="1" id="KW-0812">Transmembrane</keyword>
<keyword evidence="3" id="KW-0808">Transferase</keyword>
<protein>
    <submittedName>
        <fullName evidence="3">Hopene-associated glycosyltransferase HpnB</fullName>
    </submittedName>
</protein>
<dbReference type="InterPro" id="IPR017832">
    <property type="entry name" value="Glyco_trans_2_hopen-assoc_HpnB"/>
</dbReference>
<proteinExistence type="predicted"/>
<evidence type="ECO:0000313" key="4">
    <source>
        <dbReference type="Proteomes" id="UP000548867"/>
    </source>
</evidence>
<name>A0A7W6CIW0_9SPHN</name>
<accession>A0A7W6CIW0</accession>
<dbReference type="AlphaFoldDB" id="A0A7W6CIW0"/>
<dbReference type="Proteomes" id="UP000548867">
    <property type="component" value="Unassembled WGS sequence"/>
</dbReference>
<keyword evidence="1" id="KW-0472">Membrane</keyword>
<dbReference type="PANTHER" id="PTHR43646:SF3">
    <property type="entry name" value="SLR1566 PROTEIN"/>
    <property type="match status" value="1"/>
</dbReference>
<dbReference type="RefSeq" id="WP_183625802.1">
    <property type="nucleotide sequence ID" value="NZ_JACIDX010000008.1"/>
</dbReference>
<dbReference type="InterPro" id="IPR029044">
    <property type="entry name" value="Nucleotide-diphossugar_trans"/>
</dbReference>
<dbReference type="Pfam" id="PF00535">
    <property type="entry name" value="Glycos_transf_2"/>
    <property type="match status" value="1"/>
</dbReference>
<dbReference type="InterPro" id="IPR001173">
    <property type="entry name" value="Glyco_trans_2-like"/>
</dbReference>
<evidence type="ECO:0000259" key="2">
    <source>
        <dbReference type="Pfam" id="PF00535"/>
    </source>
</evidence>
<dbReference type="SUPFAM" id="SSF53448">
    <property type="entry name" value="Nucleotide-diphospho-sugar transferases"/>
    <property type="match status" value="1"/>
</dbReference>
<dbReference type="EMBL" id="JACIDX010000008">
    <property type="protein sequence ID" value="MBB3955474.1"/>
    <property type="molecule type" value="Genomic_DNA"/>
</dbReference>
<keyword evidence="1" id="KW-1133">Transmembrane helix</keyword>
<evidence type="ECO:0000313" key="3">
    <source>
        <dbReference type="EMBL" id="MBB3955474.1"/>
    </source>
</evidence>
<feature type="domain" description="Glycosyltransferase 2-like" evidence="2">
    <location>
        <begin position="44"/>
        <end position="220"/>
    </location>
</feature>
<dbReference type="Gene3D" id="3.90.550.10">
    <property type="entry name" value="Spore Coat Polysaccharide Biosynthesis Protein SpsA, Chain A"/>
    <property type="match status" value="1"/>
</dbReference>
<dbReference type="NCBIfam" id="TIGR03469">
    <property type="entry name" value="HpnB"/>
    <property type="match status" value="1"/>
</dbReference>
<keyword evidence="4" id="KW-1185">Reference proteome</keyword>
<comment type="caution">
    <text evidence="3">The sequence shown here is derived from an EMBL/GenBank/DDBJ whole genome shotgun (WGS) entry which is preliminary data.</text>
</comment>
<feature type="transmembrane region" description="Helical" evidence="1">
    <location>
        <begin position="312"/>
        <end position="334"/>
    </location>
</feature>
<dbReference type="GO" id="GO:0016740">
    <property type="term" value="F:transferase activity"/>
    <property type="evidence" value="ECO:0007669"/>
    <property type="project" value="UniProtKB-KW"/>
</dbReference>
<reference evidence="3 4" key="1">
    <citation type="submission" date="2020-08" db="EMBL/GenBank/DDBJ databases">
        <title>Genomic Encyclopedia of Type Strains, Phase IV (KMG-IV): sequencing the most valuable type-strain genomes for metagenomic binning, comparative biology and taxonomic classification.</title>
        <authorList>
            <person name="Goeker M."/>
        </authorList>
    </citation>
    <scope>NUCLEOTIDE SEQUENCE [LARGE SCALE GENOMIC DNA]</scope>
    <source>
        <strain evidence="3 4">DSM 27057</strain>
    </source>
</reference>
<feature type="transmembrane region" description="Helical" evidence="1">
    <location>
        <begin position="285"/>
        <end position="306"/>
    </location>
</feature>
<sequence>MTILAALVLAIWLGLVATGFWTCREADDNAPFAAPDVWPEVVAVVPARNEADVITRSIGSLLAQDYAGPFRVVLVDDNSEDGTGDLARALGGALCGGRLTVLSGAPLAAGWTGKLWAVHQGIIEAGAPRYLWLTDADIDHAPDTLTRLVGIAHGGPHDQGRRLVSFMALLSCRTWAEKWLVPAFIWFFMMLYPFNWINRPKAPIAGAAGGCVLVEREALEAAGGIGAMRGALIDDCTLGALIKKQGPIWLGLTRRSVSIRPYANWREIGMMIARSAYAQLRYNPLLLMGTVLGLGLMFGAPVWLALMAHGSVQVMGLIALGLMLGSYQPILGFYGRAPSRALALPLVALFYVSCTIYSAWAYYRGKGGMWKGRAQALDLSGDISGA</sequence>
<evidence type="ECO:0000256" key="1">
    <source>
        <dbReference type="SAM" id="Phobius"/>
    </source>
</evidence>